<dbReference type="PROSITE" id="PS51257">
    <property type="entry name" value="PROKAR_LIPOPROTEIN"/>
    <property type="match status" value="1"/>
</dbReference>
<keyword evidence="2" id="KW-1185">Reference proteome</keyword>
<dbReference type="EMBL" id="BJYF01000005">
    <property type="protein sequence ID" value="GEN59120.1"/>
    <property type="molecule type" value="Genomic_DNA"/>
</dbReference>
<evidence type="ECO:0000313" key="2">
    <source>
        <dbReference type="Proteomes" id="UP000321635"/>
    </source>
</evidence>
<gene>
    <name evidence="1" type="ORF">ANI02nite_10040</name>
</gene>
<evidence type="ECO:0008006" key="3">
    <source>
        <dbReference type="Google" id="ProtNLM"/>
    </source>
</evidence>
<organism evidence="1 2">
    <name type="scientific">Acetobacter nitrogenifigens DSM 23921 = NBRC 105050</name>
    <dbReference type="NCBI Taxonomy" id="1120919"/>
    <lineage>
        <taxon>Bacteria</taxon>
        <taxon>Pseudomonadati</taxon>
        <taxon>Pseudomonadota</taxon>
        <taxon>Alphaproteobacteria</taxon>
        <taxon>Acetobacterales</taxon>
        <taxon>Acetobacteraceae</taxon>
        <taxon>Acetobacter</taxon>
    </lineage>
</organism>
<name>A0A511X846_9PROT</name>
<proteinExistence type="predicted"/>
<evidence type="ECO:0000313" key="1">
    <source>
        <dbReference type="EMBL" id="GEN59120.1"/>
    </source>
</evidence>
<reference evidence="1 2" key="1">
    <citation type="submission" date="2019-07" db="EMBL/GenBank/DDBJ databases">
        <title>Whole genome shotgun sequence of Acetobacter nitrogenifigens NBRC 105050.</title>
        <authorList>
            <person name="Hosoyama A."/>
            <person name="Uohara A."/>
            <person name="Ohji S."/>
            <person name="Ichikawa N."/>
        </authorList>
    </citation>
    <scope>NUCLEOTIDE SEQUENCE [LARGE SCALE GENOMIC DNA]</scope>
    <source>
        <strain evidence="1 2">NBRC 105050</strain>
    </source>
</reference>
<dbReference type="Proteomes" id="UP000321635">
    <property type="component" value="Unassembled WGS sequence"/>
</dbReference>
<protein>
    <recommendedName>
        <fullName evidence="3">Lipoprotein</fullName>
    </recommendedName>
</protein>
<sequence length="82" mass="9536">MRRLGNAIAVAALLALGGCYYGDYGYRPTGWNQGWYYGTYGGHRGWYDNGGAWRGWHDRGGWHDERGRGWRDPRWRGGGRWR</sequence>
<dbReference type="AlphaFoldDB" id="A0A511X846"/>
<accession>A0A511X846</accession>
<dbReference type="RefSeq" id="WP_035376402.1">
    <property type="nucleotide sequence ID" value="NZ_AUBI01000005.1"/>
</dbReference>
<comment type="caution">
    <text evidence="1">The sequence shown here is derived from an EMBL/GenBank/DDBJ whole genome shotgun (WGS) entry which is preliminary data.</text>
</comment>
<dbReference type="STRING" id="1120919.GCA_000429165_01764"/>